<dbReference type="Pfam" id="PF01370">
    <property type="entry name" value="Epimerase"/>
    <property type="match status" value="1"/>
</dbReference>
<dbReference type="AlphaFoldDB" id="A0A1K2I9V6"/>
<evidence type="ECO:0000256" key="4">
    <source>
        <dbReference type="ARBA" id="ARBA00023239"/>
    </source>
</evidence>
<protein>
    <submittedName>
        <fullName evidence="6">dTDP-glucose 4,6-dehydratase</fullName>
        <ecNumber evidence="6">4.2.1.46</ecNumber>
    </submittedName>
</protein>
<evidence type="ECO:0000259" key="5">
    <source>
        <dbReference type="Pfam" id="PF01370"/>
    </source>
</evidence>
<dbReference type="InterPro" id="IPR044516">
    <property type="entry name" value="UXS-like"/>
</dbReference>
<evidence type="ECO:0000256" key="3">
    <source>
        <dbReference type="ARBA" id="ARBA00023027"/>
    </source>
</evidence>
<sequence length="361" mass="40856">MDISDNYNFIIDKTFQKDINLNAQNDSLFNNLNNARFFVTGATGLIGHHLVMTLLRHNELKNTNIKIIAPVRNLKKAQIMYQKDYYRDDVNFIKYDIMKPLNINEKIDYIIHGASVTASSDFVQYPVQTIEVALEGTRNILELARQKNVKKMIYLSSLEVYGTINNKNPEICESDLGKIDILSPRSSYSESKRMIECLNAAYKSQYNVPVVNARLTQTFGSGVSINDSRVFAQFSRSVLNKEDITLNTDGSTARNYCDVTDVVAGLFTLLIKGVPGEAYNIANEATYISIKDMAFLVANKIANSDIKVIIDTTGNQNYGYAPKLKIKLMSDKIRSLGWQPQFSLENMFEKLIRSMKNRGKC</sequence>
<organism evidence="6">
    <name type="scientific">Loigolactobacillus rennini</name>
    <dbReference type="NCBI Taxonomy" id="238013"/>
    <lineage>
        <taxon>Bacteria</taxon>
        <taxon>Bacillati</taxon>
        <taxon>Bacillota</taxon>
        <taxon>Bacilli</taxon>
        <taxon>Lactobacillales</taxon>
        <taxon>Lactobacillaceae</taxon>
        <taxon>Loigolactobacillus</taxon>
    </lineage>
</organism>
<dbReference type="EMBL" id="LT634362">
    <property type="protein sequence ID" value="SFZ89086.1"/>
    <property type="molecule type" value="Genomic_DNA"/>
</dbReference>
<evidence type="ECO:0000313" key="6">
    <source>
        <dbReference type="EMBL" id="SFZ89086.1"/>
    </source>
</evidence>
<keyword evidence="4 6" id="KW-0456">Lyase</keyword>
<comment type="cofactor">
    <cofactor evidence="1">
        <name>NAD(+)</name>
        <dbReference type="ChEBI" id="CHEBI:57540"/>
    </cofactor>
</comment>
<dbReference type="GO" id="GO:0005737">
    <property type="term" value="C:cytoplasm"/>
    <property type="evidence" value="ECO:0007669"/>
    <property type="project" value="TreeGrafter"/>
</dbReference>
<dbReference type="GO" id="GO:0070403">
    <property type="term" value="F:NAD+ binding"/>
    <property type="evidence" value="ECO:0007669"/>
    <property type="project" value="InterPro"/>
</dbReference>
<dbReference type="PANTHER" id="PTHR43078:SF6">
    <property type="entry name" value="UDP-GLUCURONIC ACID DECARBOXYLASE 1"/>
    <property type="match status" value="1"/>
</dbReference>
<name>A0A1K2I9V6_9LACO</name>
<dbReference type="GO" id="GO:0042732">
    <property type="term" value="P:D-xylose metabolic process"/>
    <property type="evidence" value="ECO:0007669"/>
    <property type="project" value="InterPro"/>
</dbReference>
<keyword evidence="3" id="KW-0520">NAD</keyword>
<dbReference type="EC" id="4.2.1.46" evidence="6"/>
<evidence type="ECO:0000256" key="1">
    <source>
        <dbReference type="ARBA" id="ARBA00001911"/>
    </source>
</evidence>
<keyword evidence="2" id="KW-0210">Decarboxylase</keyword>
<dbReference type="GO" id="GO:0008460">
    <property type="term" value="F:dTDP-glucose 4,6-dehydratase activity"/>
    <property type="evidence" value="ECO:0007669"/>
    <property type="project" value="UniProtKB-EC"/>
</dbReference>
<reference evidence="6" key="1">
    <citation type="submission" date="2016-11" db="EMBL/GenBank/DDBJ databases">
        <authorList>
            <person name="Jaros S."/>
            <person name="Januszkiewicz K."/>
            <person name="Wedrychowicz H."/>
        </authorList>
    </citation>
    <scope>NUCLEOTIDE SEQUENCE</scope>
    <source>
        <strain evidence="6">ACA-DC 565</strain>
    </source>
</reference>
<dbReference type="GO" id="GO:0048040">
    <property type="term" value="F:UDP-glucuronate decarboxylase activity"/>
    <property type="evidence" value="ECO:0007669"/>
    <property type="project" value="TreeGrafter"/>
</dbReference>
<proteinExistence type="predicted"/>
<evidence type="ECO:0000256" key="2">
    <source>
        <dbReference type="ARBA" id="ARBA00022793"/>
    </source>
</evidence>
<dbReference type="InterPro" id="IPR036291">
    <property type="entry name" value="NAD(P)-bd_dom_sf"/>
</dbReference>
<dbReference type="SUPFAM" id="SSF51735">
    <property type="entry name" value="NAD(P)-binding Rossmann-fold domains"/>
    <property type="match status" value="1"/>
</dbReference>
<dbReference type="PANTHER" id="PTHR43078">
    <property type="entry name" value="UDP-GLUCURONIC ACID DECARBOXYLASE-RELATED"/>
    <property type="match status" value="1"/>
</dbReference>
<gene>
    <name evidence="6" type="ORF">LREN565_2199</name>
</gene>
<dbReference type="InterPro" id="IPR001509">
    <property type="entry name" value="Epimerase_deHydtase"/>
</dbReference>
<dbReference type="Gene3D" id="3.40.50.720">
    <property type="entry name" value="NAD(P)-binding Rossmann-like Domain"/>
    <property type="match status" value="1"/>
</dbReference>
<feature type="domain" description="NAD-dependent epimerase/dehydratase" evidence="5">
    <location>
        <begin position="38"/>
        <end position="282"/>
    </location>
</feature>
<accession>A0A1K2I9V6</accession>